<reference evidence="1 2" key="1">
    <citation type="submission" date="2024-08" db="EMBL/GenBank/DDBJ databases">
        <authorList>
            <person name="Cucini C."/>
            <person name="Frati F."/>
        </authorList>
    </citation>
    <scope>NUCLEOTIDE SEQUENCE [LARGE SCALE GENOMIC DNA]</scope>
</reference>
<comment type="caution">
    <text evidence="1">The sequence shown here is derived from an EMBL/GenBank/DDBJ whole genome shotgun (WGS) entry which is preliminary data.</text>
</comment>
<protein>
    <submittedName>
        <fullName evidence="1">Uncharacterized protein</fullName>
    </submittedName>
</protein>
<dbReference type="Proteomes" id="UP001642540">
    <property type="component" value="Unassembled WGS sequence"/>
</dbReference>
<accession>A0ABP1RNC0</accession>
<name>A0ABP1RNC0_9HEXA</name>
<proteinExistence type="predicted"/>
<organism evidence="1 2">
    <name type="scientific">Orchesella dallaii</name>
    <dbReference type="NCBI Taxonomy" id="48710"/>
    <lineage>
        <taxon>Eukaryota</taxon>
        <taxon>Metazoa</taxon>
        <taxon>Ecdysozoa</taxon>
        <taxon>Arthropoda</taxon>
        <taxon>Hexapoda</taxon>
        <taxon>Collembola</taxon>
        <taxon>Entomobryomorpha</taxon>
        <taxon>Entomobryoidea</taxon>
        <taxon>Orchesellidae</taxon>
        <taxon>Orchesellinae</taxon>
        <taxon>Orchesella</taxon>
    </lineage>
</organism>
<evidence type="ECO:0000313" key="1">
    <source>
        <dbReference type="EMBL" id="CAL8131547.1"/>
    </source>
</evidence>
<gene>
    <name evidence="1" type="ORF">ODALV1_LOCUS24227</name>
</gene>
<sequence length="131" mass="15157">MDTYYCRCTAVEHCIETGFFSKIIQGDEWNVGIYIFGLVDTDRLHQANNQVELEQADRTTESKVGNELENNCGRSLATSISYSRLRRNAVLPAVSMEESIYAILRNVSMDGLLQKMIFYRVRQWFTFLDLI</sequence>
<dbReference type="EMBL" id="CAXLJM020000088">
    <property type="protein sequence ID" value="CAL8131547.1"/>
    <property type="molecule type" value="Genomic_DNA"/>
</dbReference>
<evidence type="ECO:0000313" key="2">
    <source>
        <dbReference type="Proteomes" id="UP001642540"/>
    </source>
</evidence>
<keyword evidence="2" id="KW-1185">Reference proteome</keyword>